<keyword evidence="2" id="KW-1185">Reference proteome</keyword>
<proteinExistence type="predicted"/>
<accession>A0A540NQI1</accession>
<comment type="caution">
    <text evidence="1">The sequence shown here is derived from an EMBL/GenBank/DDBJ whole genome shotgun (WGS) entry which is preliminary data.</text>
</comment>
<name>A0A540NQI1_MALBA</name>
<gene>
    <name evidence="1" type="ORF">C1H46_001103</name>
</gene>
<organism evidence="1 2">
    <name type="scientific">Malus baccata</name>
    <name type="common">Siberian crab apple</name>
    <name type="synonym">Pyrus baccata</name>
    <dbReference type="NCBI Taxonomy" id="106549"/>
    <lineage>
        <taxon>Eukaryota</taxon>
        <taxon>Viridiplantae</taxon>
        <taxon>Streptophyta</taxon>
        <taxon>Embryophyta</taxon>
        <taxon>Tracheophyta</taxon>
        <taxon>Spermatophyta</taxon>
        <taxon>Magnoliopsida</taxon>
        <taxon>eudicotyledons</taxon>
        <taxon>Gunneridae</taxon>
        <taxon>Pentapetalae</taxon>
        <taxon>rosids</taxon>
        <taxon>fabids</taxon>
        <taxon>Rosales</taxon>
        <taxon>Rosaceae</taxon>
        <taxon>Amygdaloideae</taxon>
        <taxon>Maleae</taxon>
        <taxon>Malus</taxon>
    </lineage>
</organism>
<evidence type="ECO:0000313" key="2">
    <source>
        <dbReference type="Proteomes" id="UP000315295"/>
    </source>
</evidence>
<evidence type="ECO:0000313" key="1">
    <source>
        <dbReference type="EMBL" id="TQE13296.1"/>
    </source>
</evidence>
<dbReference type="EMBL" id="VIEB01000012">
    <property type="protein sequence ID" value="TQE13296.1"/>
    <property type="molecule type" value="Genomic_DNA"/>
</dbReference>
<protein>
    <submittedName>
        <fullName evidence="1">Uncharacterized protein</fullName>
    </submittedName>
</protein>
<dbReference type="AlphaFoldDB" id="A0A540NQI1"/>
<reference evidence="1 2" key="1">
    <citation type="journal article" date="2019" name="G3 (Bethesda)">
        <title>Sequencing of a Wild Apple (Malus baccata) Genome Unravels the Differences Between Cultivated and Wild Apple Species Regarding Disease Resistance and Cold Tolerance.</title>
        <authorList>
            <person name="Chen X."/>
        </authorList>
    </citation>
    <scope>NUCLEOTIDE SEQUENCE [LARGE SCALE GENOMIC DNA]</scope>
    <source>
        <strain evidence="2">cv. Shandingzi</strain>
        <tissue evidence="1">Leaves</tissue>
    </source>
</reference>
<sequence>MVIEDIGLAEKITPINMIIGGKADMEKSRSAKLLELKAEIGEIIMSGGHNNCSTHLAAENEKYFIKLKIFGENSLFGLRSRLGIKHRWPPPLY</sequence>
<dbReference type="Proteomes" id="UP000315295">
    <property type="component" value="Unassembled WGS sequence"/>
</dbReference>